<accession>A0AAU9K9G8</accession>
<dbReference type="Proteomes" id="UP001162131">
    <property type="component" value="Unassembled WGS sequence"/>
</dbReference>
<dbReference type="EMBL" id="CAJZBQ010000054">
    <property type="protein sequence ID" value="CAG9332279.1"/>
    <property type="molecule type" value="Genomic_DNA"/>
</dbReference>
<evidence type="ECO:0000313" key="3">
    <source>
        <dbReference type="Proteomes" id="UP001162131"/>
    </source>
</evidence>
<name>A0AAU9K9G8_9CILI</name>
<gene>
    <name evidence="2" type="ORF">BSTOLATCC_MIC55729</name>
</gene>
<protein>
    <submittedName>
        <fullName evidence="2">Uncharacterized protein</fullName>
    </submittedName>
</protein>
<keyword evidence="1" id="KW-0175">Coiled coil</keyword>
<evidence type="ECO:0000313" key="2">
    <source>
        <dbReference type="EMBL" id="CAG9332279.1"/>
    </source>
</evidence>
<sequence length="543" mass="62978">MEQVENLPELDTEVQNLKLIIGTISSEVAKQFPGDQASYIQTILRKDFMKEIRLRNQWIDTAMSISQTLIENYESLRILYNDLVLQNESKDIKIKENYEEIQRLRSIEESKTSALEVSRDSIGSGRRSLSNQRPVEGLLFSQLNKAGRMQDINRHKKDFILKAEKLSFNKKYEELQQKYLDQLNENQKMQRNIAKLEELIKYNAVQKQIAESRYETLLSNHHQVKSQLEQYEKKGKDLKKRKSMMPKLVSKQVSWKSEAESFDSKDTSLLDMSADAIKPEALKLGLSLDNSLSIIDSEIRGNSENASNDSRITTEESDIIENDLVKSKSFANKAITDAKNIIRHDIYSQENIQCIPIHKNYNREIQILNQILILGESGINKIRNEEESNKIYRNAKILSQIYREEVANICKSQLKKETDAKLSLSKAEVISISAFQEIKNKSEKIIEKPVEVAKVYATQKNKQKEYFDMTLRAVEQNLNYSESVYSNTSQILYEKLIKFNVPFCKWHKWVEKEIKAFKKRNSAGSGQFQLKVCSLFPFMGKDH</sequence>
<reference evidence="2" key="1">
    <citation type="submission" date="2021-09" db="EMBL/GenBank/DDBJ databases">
        <authorList>
            <consortium name="AG Swart"/>
            <person name="Singh M."/>
            <person name="Singh A."/>
            <person name="Seah K."/>
            <person name="Emmerich C."/>
        </authorList>
    </citation>
    <scope>NUCLEOTIDE SEQUENCE</scope>
    <source>
        <strain evidence="2">ATCC30299</strain>
    </source>
</reference>
<keyword evidence="3" id="KW-1185">Reference proteome</keyword>
<organism evidence="2 3">
    <name type="scientific">Blepharisma stoltei</name>
    <dbReference type="NCBI Taxonomy" id="1481888"/>
    <lineage>
        <taxon>Eukaryota</taxon>
        <taxon>Sar</taxon>
        <taxon>Alveolata</taxon>
        <taxon>Ciliophora</taxon>
        <taxon>Postciliodesmatophora</taxon>
        <taxon>Heterotrichea</taxon>
        <taxon>Heterotrichida</taxon>
        <taxon>Blepharismidae</taxon>
        <taxon>Blepharisma</taxon>
    </lineage>
</organism>
<evidence type="ECO:0000256" key="1">
    <source>
        <dbReference type="SAM" id="Coils"/>
    </source>
</evidence>
<proteinExistence type="predicted"/>
<dbReference type="AlphaFoldDB" id="A0AAU9K9G8"/>
<feature type="coiled-coil region" evidence="1">
    <location>
        <begin position="172"/>
        <end position="241"/>
    </location>
</feature>
<comment type="caution">
    <text evidence="2">The sequence shown here is derived from an EMBL/GenBank/DDBJ whole genome shotgun (WGS) entry which is preliminary data.</text>
</comment>